<dbReference type="CDD" id="cd02062">
    <property type="entry name" value="Nitro_FMN_reductase"/>
    <property type="match status" value="1"/>
</dbReference>
<name>A0A3B0VEG9_9ZZZZ</name>
<dbReference type="GO" id="GO:0016491">
    <property type="term" value="F:oxidoreductase activity"/>
    <property type="evidence" value="ECO:0007669"/>
    <property type="project" value="UniProtKB-KW"/>
</dbReference>
<evidence type="ECO:0000256" key="1">
    <source>
        <dbReference type="ARBA" id="ARBA00007118"/>
    </source>
</evidence>
<dbReference type="Gene3D" id="3.40.109.10">
    <property type="entry name" value="NADH Oxidase"/>
    <property type="match status" value="1"/>
</dbReference>
<proteinExistence type="inferred from homology"/>
<comment type="similarity">
    <text evidence="1">Belongs to the nitroreductase family.</text>
</comment>
<reference evidence="4" key="1">
    <citation type="submission" date="2018-06" db="EMBL/GenBank/DDBJ databases">
        <authorList>
            <person name="Zhirakovskaya E."/>
        </authorList>
    </citation>
    <scope>NUCLEOTIDE SEQUENCE</scope>
</reference>
<dbReference type="SUPFAM" id="SSF55469">
    <property type="entry name" value="FMN-dependent nitroreductase-like"/>
    <property type="match status" value="1"/>
</dbReference>
<organism evidence="4">
    <name type="scientific">hydrothermal vent metagenome</name>
    <dbReference type="NCBI Taxonomy" id="652676"/>
    <lineage>
        <taxon>unclassified sequences</taxon>
        <taxon>metagenomes</taxon>
        <taxon>ecological metagenomes</taxon>
    </lineage>
</organism>
<dbReference type="PANTHER" id="PTHR43673:SF10">
    <property type="entry name" value="NADH DEHYDROGENASE_NAD(P)H NITROREDUCTASE XCC3605-RELATED"/>
    <property type="match status" value="1"/>
</dbReference>
<keyword evidence="2" id="KW-0560">Oxidoreductase</keyword>
<dbReference type="InterPro" id="IPR029479">
    <property type="entry name" value="Nitroreductase"/>
</dbReference>
<dbReference type="AlphaFoldDB" id="A0A3B0VEG9"/>
<dbReference type="EMBL" id="UOEU01000717">
    <property type="protein sequence ID" value="VAW38723.1"/>
    <property type="molecule type" value="Genomic_DNA"/>
</dbReference>
<gene>
    <name evidence="4" type="ORF">MNBD_CHLOROFLEXI01-3144</name>
</gene>
<dbReference type="Pfam" id="PF00881">
    <property type="entry name" value="Nitroreductase"/>
    <property type="match status" value="1"/>
</dbReference>
<feature type="domain" description="Nitroreductase" evidence="3">
    <location>
        <begin position="11"/>
        <end position="190"/>
    </location>
</feature>
<evidence type="ECO:0000259" key="3">
    <source>
        <dbReference type="Pfam" id="PF00881"/>
    </source>
</evidence>
<protein>
    <submittedName>
        <fullName evidence="4">Oxidoreductase</fullName>
    </submittedName>
</protein>
<dbReference type="InterPro" id="IPR000415">
    <property type="entry name" value="Nitroreductase-like"/>
</dbReference>
<sequence length="218" mass="24301">MDLQTIDKLLTSTRSVRKRLDLERPIPPEIIEECLEIAIQAPTGGNAQGWHFMIVSDAGKKAQIGQLYKESFFIYARDGQEQAQSQGSREQNADQQARVVKSAVYLAQNMHKVPLMVIPCIEGRVESLDPMTQAGLYGSILPAAWSFMFALRARGLGAAWTTLHLRYENEIADILGIPKSMTQAALLPVAYYTGEDFKPAKRMPATDVTSWNSWGSKR</sequence>
<dbReference type="PANTHER" id="PTHR43673">
    <property type="entry name" value="NAD(P)H NITROREDUCTASE YDGI-RELATED"/>
    <property type="match status" value="1"/>
</dbReference>
<evidence type="ECO:0000313" key="4">
    <source>
        <dbReference type="EMBL" id="VAW38723.1"/>
    </source>
</evidence>
<evidence type="ECO:0000256" key="2">
    <source>
        <dbReference type="ARBA" id="ARBA00023002"/>
    </source>
</evidence>
<accession>A0A3B0VEG9</accession>